<keyword evidence="5" id="KW-0998">Cell outer membrane</keyword>
<evidence type="ECO:0000259" key="6">
    <source>
        <dbReference type="Pfam" id="PF07980"/>
    </source>
</evidence>
<evidence type="ECO:0000313" key="8">
    <source>
        <dbReference type="EMBL" id="KAA2241421.1"/>
    </source>
</evidence>
<keyword evidence="4" id="KW-0472">Membrane</keyword>
<dbReference type="EMBL" id="VUOC01000003">
    <property type="protein sequence ID" value="KAA2241421.1"/>
    <property type="molecule type" value="Genomic_DNA"/>
</dbReference>
<dbReference type="CDD" id="cd08977">
    <property type="entry name" value="SusD"/>
    <property type="match status" value="1"/>
</dbReference>
<comment type="similarity">
    <text evidence="2">Belongs to the SusD family.</text>
</comment>
<dbReference type="AlphaFoldDB" id="A0A5B2VQG9"/>
<comment type="caution">
    <text evidence="8">The sequence shown here is derived from an EMBL/GenBank/DDBJ whole genome shotgun (WGS) entry which is preliminary data.</text>
</comment>
<name>A0A5B2VQG9_9BACT</name>
<comment type="subcellular location">
    <subcellularLocation>
        <location evidence="1">Cell outer membrane</location>
    </subcellularLocation>
</comment>
<evidence type="ECO:0000256" key="3">
    <source>
        <dbReference type="ARBA" id="ARBA00022729"/>
    </source>
</evidence>
<reference evidence="8 9" key="2">
    <citation type="submission" date="2019-09" db="EMBL/GenBank/DDBJ databases">
        <authorList>
            <person name="Jin C."/>
        </authorList>
    </citation>
    <scope>NUCLEOTIDE SEQUENCE [LARGE SCALE GENOMIC DNA]</scope>
    <source>
        <strain evidence="8 9">BN140078</strain>
    </source>
</reference>
<evidence type="ECO:0000313" key="9">
    <source>
        <dbReference type="Proteomes" id="UP000324611"/>
    </source>
</evidence>
<dbReference type="Pfam" id="PF07980">
    <property type="entry name" value="SusD_RagB"/>
    <property type="match status" value="1"/>
</dbReference>
<evidence type="ECO:0000256" key="5">
    <source>
        <dbReference type="ARBA" id="ARBA00023237"/>
    </source>
</evidence>
<dbReference type="InterPro" id="IPR033985">
    <property type="entry name" value="SusD-like_N"/>
</dbReference>
<dbReference type="SUPFAM" id="SSF48452">
    <property type="entry name" value="TPR-like"/>
    <property type="match status" value="1"/>
</dbReference>
<dbReference type="Gene3D" id="1.25.40.390">
    <property type="match status" value="1"/>
</dbReference>
<dbReference type="Proteomes" id="UP000324611">
    <property type="component" value="Unassembled WGS sequence"/>
</dbReference>
<feature type="domain" description="SusD-like N-terminal" evidence="7">
    <location>
        <begin position="22"/>
        <end position="214"/>
    </location>
</feature>
<reference evidence="8 9" key="1">
    <citation type="submission" date="2019-09" db="EMBL/GenBank/DDBJ databases">
        <title>Chitinophaga ginsengihumi sp. nov., isolated from soil of ginseng rhizosphere.</title>
        <authorList>
            <person name="Lee J."/>
        </authorList>
    </citation>
    <scope>NUCLEOTIDE SEQUENCE [LARGE SCALE GENOMIC DNA]</scope>
    <source>
        <strain evidence="8 9">BN140078</strain>
    </source>
</reference>
<dbReference type="RefSeq" id="WP_149838936.1">
    <property type="nucleotide sequence ID" value="NZ_VUOC01000003.1"/>
</dbReference>
<dbReference type="InterPro" id="IPR012944">
    <property type="entry name" value="SusD_RagB_dom"/>
</dbReference>
<organism evidence="8 9">
    <name type="scientific">Chitinophaga agrisoli</name>
    <dbReference type="NCBI Taxonomy" id="2607653"/>
    <lineage>
        <taxon>Bacteria</taxon>
        <taxon>Pseudomonadati</taxon>
        <taxon>Bacteroidota</taxon>
        <taxon>Chitinophagia</taxon>
        <taxon>Chitinophagales</taxon>
        <taxon>Chitinophagaceae</taxon>
        <taxon>Chitinophaga</taxon>
    </lineage>
</organism>
<keyword evidence="3" id="KW-0732">Signal</keyword>
<protein>
    <submittedName>
        <fullName evidence="8">RagB/SusD family nutrient uptake outer membrane protein</fullName>
    </submittedName>
</protein>
<dbReference type="PROSITE" id="PS51257">
    <property type="entry name" value="PROKAR_LIPOPROTEIN"/>
    <property type="match status" value="1"/>
</dbReference>
<evidence type="ECO:0000256" key="4">
    <source>
        <dbReference type="ARBA" id="ARBA00023136"/>
    </source>
</evidence>
<dbReference type="GO" id="GO:0009279">
    <property type="term" value="C:cell outer membrane"/>
    <property type="evidence" value="ECO:0007669"/>
    <property type="project" value="UniProtKB-SubCell"/>
</dbReference>
<dbReference type="InterPro" id="IPR011990">
    <property type="entry name" value="TPR-like_helical_dom_sf"/>
</dbReference>
<keyword evidence="9" id="KW-1185">Reference proteome</keyword>
<accession>A0A5B2VQG9</accession>
<dbReference type="Pfam" id="PF14322">
    <property type="entry name" value="SusD-like_3"/>
    <property type="match status" value="1"/>
</dbReference>
<gene>
    <name evidence="8" type="ORF">F0L74_16090</name>
</gene>
<proteinExistence type="inferred from homology"/>
<evidence type="ECO:0000256" key="1">
    <source>
        <dbReference type="ARBA" id="ARBA00004442"/>
    </source>
</evidence>
<evidence type="ECO:0000259" key="7">
    <source>
        <dbReference type="Pfam" id="PF14322"/>
    </source>
</evidence>
<evidence type="ECO:0000256" key="2">
    <source>
        <dbReference type="ARBA" id="ARBA00006275"/>
    </source>
</evidence>
<sequence>MQKILLIIIIAAGLLAQGCNGFLDEKPKSELTPDQFWQTEDDIKTAMAGVYDGVQSCFDANFIYWGDARTDNFNVTQYGNKQYAQNGLSATTNGTDWSPFYVTILRINTLMQYAPTVKNVTAASLDQYMGQCLAIRAYCYFWLARVWGDAPVWLEAYADLTKSPYKPRTAVDSIFTGIIIPDLQKAFEMLNTDHSSVYNVNKGAVAAMLTEVYMWRKDYPNALAWSDKLLALKWYSLTATADWKKMFIDPTTTAENIWSLNWDYLVDGGADISGQIGSNNTNGQFRVEDTLWNYWVRTPADVRGPLSVDLTVTNRDKMHKYYALQKDKDGHQIFPKNSEANIRFTLYRLADIILLRAEAFNKTGNKTSALAALNQIHTRAGLTGFLDTDFASPDALENAILRERQLELFLEGRRWFDLVRTGKVISTMDPILKKRVPGGPGFGDPRLILFPVNRNNLNSNPLLKQNPPYSE</sequence>
<feature type="domain" description="RagB/SusD" evidence="6">
    <location>
        <begin position="318"/>
        <end position="469"/>
    </location>
</feature>